<evidence type="ECO:0000256" key="1">
    <source>
        <dbReference type="ARBA" id="ARBA00022679"/>
    </source>
</evidence>
<feature type="domain" description="Glycosyl transferase family 1" evidence="2">
    <location>
        <begin position="235"/>
        <end position="384"/>
    </location>
</feature>
<dbReference type="Gene3D" id="3.40.50.2000">
    <property type="entry name" value="Glycogen Phosphorylase B"/>
    <property type="match status" value="2"/>
</dbReference>
<dbReference type="InterPro" id="IPR001296">
    <property type="entry name" value="Glyco_trans_1"/>
</dbReference>
<keyword evidence="4" id="KW-1185">Reference proteome</keyword>
<evidence type="ECO:0000313" key="3">
    <source>
        <dbReference type="EMBL" id="TXK10313.1"/>
    </source>
</evidence>
<keyword evidence="1 3" id="KW-0808">Transferase</keyword>
<accession>A0A5C8HW48</accession>
<comment type="caution">
    <text evidence="3">The sequence shown here is derived from an EMBL/GenBank/DDBJ whole genome shotgun (WGS) entry which is preliminary data.</text>
</comment>
<gene>
    <name evidence="3" type="ORF">FVP77_15830</name>
</gene>
<reference evidence="3 4" key="1">
    <citation type="submission" date="2019-08" db="EMBL/GenBank/DDBJ databases">
        <authorList>
            <person name="Dong K."/>
        </authorList>
    </citation>
    <scope>NUCLEOTIDE SEQUENCE [LARGE SCALE GENOMIC DNA]</scope>
    <source>
        <strain evidence="3 4">JCM14558</strain>
    </source>
</reference>
<dbReference type="OrthoDB" id="9801609at2"/>
<organism evidence="3 4">
    <name type="scientific">Microbacterium hatanonis</name>
    <dbReference type="NCBI Taxonomy" id="404366"/>
    <lineage>
        <taxon>Bacteria</taxon>
        <taxon>Bacillati</taxon>
        <taxon>Actinomycetota</taxon>
        <taxon>Actinomycetes</taxon>
        <taxon>Micrococcales</taxon>
        <taxon>Microbacteriaceae</taxon>
        <taxon>Microbacterium</taxon>
    </lineage>
</organism>
<dbReference type="Pfam" id="PF00534">
    <property type="entry name" value="Glycos_transf_1"/>
    <property type="match status" value="1"/>
</dbReference>
<name>A0A5C8HW48_9MICO</name>
<evidence type="ECO:0000313" key="4">
    <source>
        <dbReference type="Proteomes" id="UP000321034"/>
    </source>
</evidence>
<dbReference type="AlphaFoldDB" id="A0A5C8HW48"/>
<dbReference type="PANTHER" id="PTHR12526:SF636">
    <property type="entry name" value="BLL3647 PROTEIN"/>
    <property type="match status" value="1"/>
</dbReference>
<protein>
    <submittedName>
        <fullName evidence="3">Glycosyltransferase family 4 protein</fullName>
    </submittedName>
</protein>
<proteinExistence type="predicted"/>
<sequence length="409" mass="44912">MMERTGGIIAGHAVLNSNSRQMALAFANAGLLAEFHTSLDTTQLAKYMPTASLRASMARRSLPEPVHRVTKTHGWPEIRRLFRRRFPFLESPSVFGPDTTLHAIDAAMGKRVDERTTAVYAYEDGAARSFAAAAEHDVPRIYDLPIGYWRLGEVLLNEEAEAEPAWASTISMTTVRNHAERMSRKDLELSLASEIVVASSFTARSLNLYPGSAPRVTVVPYGAPPPVRTRVKRDPSRIRALYVGSLTQRKGISYLFSAVRASGRRVELTVVGRQVGANAAVDSALRAENVNWIPSLAHGAILDLMSNHDVLIFPSLFEGFGLVLMEALSRGLPVISTAHTGAPDIISDGVEGWIVPVRSASAISEKLDLLLQDSRRVDDMSDAAFSRAHDLSWSNHRAKLIEVARRNIR</sequence>
<dbReference type="EMBL" id="VRSV01000002">
    <property type="protein sequence ID" value="TXK10313.1"/>
    <property type="molecule type" value="Genomic_DNA"/>
</dbReference>
<dbReference type="GO" id="GO:0016757">
    <property type="term" value="F:glycosyltransferase activity"/>
    <property type="evidence" value="ECO:0007669"/>
    <property type="project" value="InterPro"/>
</dbReference>
<dbReference type="Proteomes" id="UP000321034">
    <property type="component" value="Unassembled WGS sequence"/>
</dbReference>
<dbReference type="CDD" id="cd03801">
    <property type="entry name" value="GT4_PimA-like"/>
    <property type="match status" value="1"/>
</dbReference>
<evidence type="ECO:0000259" key="2">
    <source>
        <dbReference type="Pfam" id="PF00534"/>
    </source>
</evidence>
<dbReference type="SUPFAM" id="SSF53756">
    <property type="entry name" value="UDP-Glycosyltransferase/glycogen phosphorylase"/>
    <property type="match status" value="1"/>
</dbReference>
<dbReference type="PANTHER" id="PTHR12526">
    <property type="entry name" value="GLYCOSYLTRANSFERASE"/>
    <property type="match status" value="1"/>
</dbReference>
<dbReference type="RefSeq" id="WP_147895488.1">
    <property type="nucleotide sequence ID" value="NZ_BAAANR010000001.1"/>
</dbReference>